<organism evidence="2 3">
    <name type="scientific">Cinara cedri</name>
    <dbReference type="NCBI Taxonomy" id="506608"/>
    <lineage>
        <taxon>Eukaryota</taxon>
        <taxon>Metazoa</taxon>
        <taxon>Ecdysozoa</taxon>
        <taxon>Arthropoda</taxon>
        <taxon>Hexapoda</taxon>
        <taxon>Insecta</taxon>
        <taxon>Pterygota</taxon>
        <taxon>Neoptera</taxon>
        <taxon>Paraneoptera</taxon>
        <taxon>Hemiptera</taxon>
        <taxon>Sternorrhyncha</taxon>
        <taxon>Aphidomorpha</taxon>
        <taxon>Aphidoidea</taxon>
        <taxon>Aphididae</taxon>
        <taxon>Lachninae</taxon>
        <taxon>Cinara</taxon>
    </lineage>
</organism>
<proteinExistence type="predicted"/>
<dbReference type="EMBL" id="CABPRJ010000108">
    <property type="protein sequence ID" value="VVC27413.1"/>
    <property type="molecule type" value="Genomic_DNA"/>
</dbReference>
<evidence type="ECO:0000313" key="3">
    <source>
        <dbReference type="Proteomes" id="UP000325440"/>
    </source>
</evidence>
<feature type="compositionally biased region" description="Acidic residues" evidence="1">
    <location>
        <begin position="849"/>
        <end position="860"/>
    </location>
</feature>
<reference evidence="2 3" key="1">
    <citation type="submission" date="2019-08" db="EMBL/GenBank/DDBJ databases">
        <authorList>
            <person name="Alioto T."/>
            <person name="Alioto T."/>
            <person name="Gomez Garrido J."/>
        </authorList>
    </citation>
    <scope>NUCLEOTIDE SEQUENCE [LARGE SCALE GENOMIC DNA]</scope>
</reference>
<feature type="region of interest" description="Disordered" evidence="1">
    <location>
        <begin position="841"/>
        <end position="860"/>
    </location>
</feature>
<keyword evidence="3" id="KW-1185">Reference proteome</keyword>
<name>A0A5E4M7U1_9HEMI</name>
<evidence type="ECO:0000313" key="2">
    <source>
        <dbReference type="EMBL" id="VVC27413.1"/>
    </source>
</evidence>
<evidence type="ECO:0000256" key="1">
    <source>
        <dbReference type="SAM" id="MobiDB-lite"/>
    </source>
</evidence>
<accession>A0A5E4M7U1</accession>
<dbReference type="InterPro" id="IPR012547">
    <property type="entry name" value="PDDEXK_9"/>
</dbReference>
<dbReference type="OrthoDB" id="7602116at2759"/>
<protein>
    <submittedName>
        <fullName evidence="2">PD-(D/E)XK nuclease superfamily 9</fullName>
    </submittedName>
</protein>
<dbReference type="AlphaFoldDB" id="A0A5E4M7U1"/>
<dbReference type="Pfam" id="PF08011">
    <property type="entry name" value="PDDEXK_9"/>
    <property type="match status" value="1"/>
</dbReference>
<gene>
    <name evidence="2" type="ORF">CINCED_3A022318</name>
</gene>
<sequence length="1112" mass="127584">MDYNLLPPGNLKEKALIEVAIALWTHNPIKDEVLRVFEYRSEHGFDKRWKKIEKIVQEIVKTLELPQTLKAELSGISTQIGLEILRWAQYYGQYYCESAFFNNIGWTPQGAIDAEKTARNLLSDESLSVLKRYKIACTYCFEDIIHDLWKQLGKEERHLKKMKKSRLYEGLVLFWSYHLYGKSAEVIGGNSINEYGLNIAVDQGNSVAVKYFWKKLNPEEKERNLEKYIVAAARESYEYISESRRFSNSCYTGIVCFLLNQVDDEQRKDIFSNTYTAENILNGLLNFPYRQLFIHAVEYSWDSLQEENYHNLLYYIGKKVSNHFQSYKELLRCFWQKIPDKEKAINTWEASELLSKLFKVEDYVSIGLILGSVSIPAREKFILNEGPSICYNLVAGNKWQALSNFMNCCLLNKDAAIKFKAKERISWYSADEALQENAPTFYKFVDDFIASFDAKSSIQAKGGHKKRKEDIDLESFFNTPEVFEEEFDQVLSEVPNIAVNEEFWFYFFLGSILPLPETYLKEKLNVKKIQIEFLKTTTFGKILILRTTKESGEIICTSIGADGNPYPIKDDSSIGLKVEVNRVLEQSIPLILDKNQAIEKYLESVFVGLTKVYDYYKTGEQLQLSETQEVLRQAFIYGFFKMNTEYNCFIEFNAGLGTADLVLQINDISIIAECKIGNKTAKDAIQQIKNKCYYHLSILGKFKVAFLVGVNFTQEKGLMIEKYDISKQKGIINVLMDDESEEIIQGELKFLCYTKNIGISNPDNPSNHNEADPKNKYVGSFTALILGQMLQYCGQNDECELEYIITQLEEGSKARNTELVISDSDNKLKLHIIEFTDKGGNESPKLPTIDEDISSPEPEDGSCGDYNIKVCINKNDEEFLYKIIFVDGQVTVEEEKECSNSVTKTRSGRELKSTKDPYYVYSSSLSQEAKVSPKKSPLERKKVNIERLISDMDGGKQNHLREIIISYRDFIYSEANLQLFLKGLFMNAEINEGEHILAEVEKVSRSQLESYTDKGNLKYIFEKSSQLYTLAIVFCKENAMCNIEVKITENDQCNKTIEVNQDFSIDSGFASSEDFSNVNILLDLSTCTLLTPNTSLLSLNSDSIISFKEVFM</sequence>
<dbReference type="Proteomes" id="UP000325440">
    <property type="component" value="Unassembled WGS sequence"/>
</dbReference>